<dbReference type="SUPFAM" id="SSF48452">
    <property type="entry name" value="TPR-like"/>
    <property type="match status" value="1"/>
</dbReference>
<organism evidence="1 2">
    <name type="scientific">Xanthomonas rydalmerensis</name>
    <dbReference type="NCBI Taxonomy" id="3046274"/>
    <lineage>
        <taxon>Bacteria</taxon>
        <taxon>Pseudomonadati</taxon>
        <taxon>Pseudomonadota</taxon>
        <taxon>Gammaproteobacteria</taxon>
        <taxon>Lysobacterales</taxon>
        <taxon>Lysobacteraceae</taxon>
        <taxon>Xanthomonas</taxon>
    </lineage>
</organism>
<name>A0ABZ0JSQ6_9XANT</name>
<dbReference type="EMBL" id="CP126172">
    <property type="protein sequence ID" value="WOS42710.1"/>
    <property type="molecule type" value="Genomic_DNA"/>
</dbReference>
<sequence length="149" mass="16913">MDVKSLPSEVLDKLVQNGKVYRDAKASGDYALAEAQLMESWDAFPEPKHSWDSSESVIKTIAGFYIERKDFSAAENWVKELFKCDPLPGDPKPYLLLGKIYYESGRHELAAQNLIKAYEMGGRRGYASEDPKYLKFALDQVKKRVNDGE</sequence>
<accession>A0ABZ0JSQ6</accession>
<dbReference type="Proteomes" id="UP001302020">
    <property type="component" value="Chromosome"/>
</dbReference>
<evidence type="ECO:0000313" key="2">
    <source>
        <dbReference type="Proteomes" id="UP001302020"/>
    </source>
</evidence>
<gene>
    <name evidence="1" type="ORF">QN243_09840</name>
</gene>
<proteinExistence type="predicted"/>
<evidence type="ECO:0000313" key="1">
    <source>
        <dbReference type="EMBL" id="WOS42710.1"/>
    </source>
</evidence>
<dbReference type="InterPro" id="IPR011990">
    <property type="entry name" value="TPR-like_helical_dom_sf"/>
</dbReference>
<protein>
    <recommendedName>
        <fullName evidence="3">Tetratricopeptide repeat protein</fullName>
    </recommendedName>
</protein>
<reference evidence="1 2" key="1">
    <citation type="submission" date="2023-05" db="EMBL/GenBank/DDBJ databases">
        <title>Xanthomonas rydalmerenesis sp. nov., a novel Xanthomonas species isolated from Fragaria x ananassa.</title>
        <authorList>
            <person name="McKnight D.J.E."/>
            <person name="Wong-Bajracharya J."/>
            <person name="Okoh E.B."/>
            <person name="Snijders F."/>
            <person name="Lidbetter F."/>
            <person name="Webster J."/>
            <person name="Djordjevic S.P."/>
            <person name="Bogema D.R."/>
            <person name="Chapman T.A."/>
        </authorList>
    </citation>
    <scope>NUCLEOTIDE SEQUENCE [LARGE SCALE GENOMIC DNA]</scope>
    <source>
        <strain evidence="1 2">DAR34883</strain>
    </source>
</reference>
<dbReference type="Gene3D" id="1.25.40.10">
    <property type="entry name" value="Tetratricopeptide repeat domain"/>
    <property type="match status" value="1"/>
</dbReference>
<keyword evidence="2" id="KW-1185">Reference proteome</keyword>
<dbReference type="RefSeq" id="WP_317845179.1">
    <property type="nucleotide sequence ID" value="NZ_CP126170.1"/>
</dbReference>
<evidence type="ECO:0008006" key="3">
    <source>
        <dbReference type="Google" id="ProtNLM"/>
    </source>
</evidence>